<sequence length="125" mass="14379">MTGLGAIEIKAFVPARDYETSRRFYVDVGFVEKSEFKGIAYFALGECSFLLQDFYQQVHADNFMMHLLVDDADAWHRRLTGQDIVGRYAAHGVRMGEPGDREWGMRDFHLIDPSGVLWHIGHNTR</sequence>
<dbReference type="CDD" id="cd08356">
    <property type="entry name" value="VOC_CChe_VCA0619_like"/>
    <property type="match status" value="1"/>
</dbReference>
<keyword evidence="3" id="KW-1185">Reference proteome</keyword>
<dbReference type="Proteomes" id="UP001620397">
    <property type="component" value="Unassembled WGS sequence"/>
</dbReference>
<dbReference type="RefSeq" id="WP_404539372.1">
    <property type="nucleotide sequence ID" value="NZ_JADIKL010000005.1"/>
</dbReference>
<accession>A0ABW8KGM0</accession>
<dbReference type="Pfam" id="PF00903">
    <property type="entry name" value="Glyoxalase"/>
    <property type="match status" value="1"/>
</dbReference>
<reference evidence="2 3" key="1">
    <citation type="submission" date="2020-10" db="EMBL/GenBank/DDBJ databases">
        <title>Phylogeny of dyella-like bacteria.</title>
        <authorList>
            <person name="Fu J."/>
        </authorList>
    </citation>
    <scope>NUCLEOTIDE SEQUENCE [LARGE SCALE GENOMIC DNA]</scope>
    <source>
        <strain evidence="2 3">DKC-1</strain>
    </source>
</reference>
<dbReference type="Gene3D" id="3.10.180.10">
    <property type="entry name" value="2,3-Dihydroxybiphenyl 1,2-Dioxygenase, domain 1"/>
    <property type="match status" value="1"/>
</dbReference>
<dbReference type="PROSITE" id="PS51819">
    <property type="entry name" value="VOC"/>
    <property type="match status" value="1"/>
</dbReference>
<evidence type="ECO:0000259" key="1">
    <source>
        <dbReference type="PROSITE" id="PS51819"/>
    </source>
</evidence>
<dbReference type="InterPro" id="IPR029068">
    <property type="entry name" value="Glyas_Bleomycin-R_OHBP_Dase"/>
</dbReference>
<evidence type="ECO:0000313" key="2">
    <source>
        <dbReference type="EMBL" id="MFK2931271.1"/>
    </source>
</evidence>
<evidence type="ECO:0000313" key="3">
    <source>
        <dbReference type="Proteomes" id="UP001620397"/>
    </source>
</evidence>
<dbReference type="InterPro" id="IPR004360">
    <property type="entry name" value="Glyas_Fos-R_dOase_dom"/>
</dbReference>
<comment type="caution">
    <text evidence="2">The sequence shown here is derived from an EMBL/GenBank/DDBJ whole genome shotgun (WGS) entry which is preliminary data.</text>
</comment>
<name>A0ABW8KGM0_9GAMM</name>
<dbReference type="EMBL" id="JADIKL010000005">
    <property type="protein sequence ID" value="MFK2931271.1"/>
    <property type="molecule type" value="Genomic_DNA"/>
</dbReference>
<dbReference type="InterPro" id="IPR037523">
    <property type="entry name" value="VOC_core"/>
</dbReference>
<protein>
    <submittedName>
        <fullName evidence="2">VOC family protein</fullName>
    </submittedName>
</protein>
<feature type="domain" description="VOC" evidence="1">
    <location>
        <begin position="3"/>
        <end position="123"/>
    </location>
</feature>
<dbReference type="SUPFAM" id="SSF54593">
    <property type="entry name" value="Glyoxalase/Bleomycin resistance protein/Dihydroxybiphenyl dioxygenase"/>
    <property type="match status" value="1"/>
</dbReference>
<organism evidence="2 3">
    <name type="scientific">Dyella agri</name>
    <dbReference type="NCBI Taxonomy" id="1926869"/>
    <lineage>
        <taxon>Bacteria</taxon>
        <taxon>Pseudomonadati</taxon>
        <taxon>Pseudomonadota</taxon>
        <taxon>Gammaproteobacteria</taxon>
        <taxon>Lysobacterales</taxon>
        <taxon>Rhodanobacteraceae</taxon>
        <taxon>Dyella</taxon>
    </lineage>
</organism>
<proteinExistence type="predicted"/>
<gene>
    <name evidence="2" type="ORF">ISP14_10750</name>
</gene>